<dbReference type="PROSITE" id="PS51186">
    <property type="entry name" value="GNAT"/>
    <property type="match status" value="1"/>
</dbReference>
<protein>
    <submittedName>
        <fullName evidence="2">Predicted acetyltransferase</fullName>
    </submittedName>
</protein>
<name>A0A1H0B5S5_9BACI</name>
<dbReference type="AlphaFoldDB" id="A0A1H0B5S5"/>
<dbReference type="Proteomes" id="UP000199334">
    <property type="component" value="Unassembled WGS sequence"/>
</dbReference>
<proteinExistence type="predicted"/>
<keyword evidence="2" id="KW-0808">Transferase</keyword>
<dbReference type="Gene3D" id="3.40.630.30">
    <property type="match status" value="1"/>
</dbReference>
<dbReference type="PANTHER" id="PTHR39173">
    <property type="entry name" value="ACETYLTRANSFERASE"/>
    <property type="match status" value="1"/>
</dbReference>
<dbReference type="OrthoDB" id="9797989at2"/>
<dbReference type="SUPFAM" id="SSF55729">
    <property type="entry name" value="Acyl-CoA N-acyltransferases (Nat)"/>
    <property type="match status" value="1"/>
</dbReference>
<evidence type="ECO:0000259" key="1">
    <source>
        <dbReference type="PROSITE" id="PS51186"/>
    </source>
</evidence>
<evidence type="ECO:0000313" key="3">
    <source>
        <dbReference type="Proteomes" id="UP000199334"/>
    </source>
</evidence>
<dbReference type="CDD" id="cd04301">
    <property type="entry name" value="NAT_SF"/>
    <property type="match status" value="1"/>
</dbReference>
<dbReference type="InterPro" id="IPR000182">
    <property type="entry name" value="GNAT_dom"/>
</dbReference>
<dbReference type="STRING" id="237069.SAMN05216498_2228"/>
<dbReference type="Pfam" id="PF13302">
    <property type="entry name" value="Acetyltransf_3"/>
    <property type="match status" value="1"/>
</dbReference>
<gene>
    <name evidence="2" type="ORF">SAMN05216498_2228</name>
</gene>
<dbReference type="RefSeq" id="WP_093856663.1">
    <property type="nucleotide sequence ID" value="NZ_BJVZ01000029.1"/>
</dbReference>
<reference evidence="2 3" key="1">
    <citation type="submission" date="2016-10" db="EMBL/GenBank/DDBJ databases">
        <authorList>
            <person name="de Groot N.N."/>
        </authorList>
    </citation>
    <scope>NUCLEOTIDE SEQUENCE [LARGE SCALE GENOMIC DNA]</scope>
    <source>
        <strain evidence="2 3">CGMCC 1.3442</strain>
    </source>
</reference>
<organism evidence="2 3">
    <name type="scientific">Tenuibacillus multivorans</name>
    <dbReference type="NCBI Taxonomy" id="237069"/>
    <lineage>
        <taxon>Bacteria</taxon>
        <taxon>Bacillati</taxon>
        <taxon>Bacillota</taxon>
        <taxon>Bacilli</taxon>
        <taxon>Bacillales</taxon>
        <taxon>Bacillaceae</taxon>
        <taxon>Tenuibacillus</taxon>
    </lineage>
</organism>
<evidence type="ECO:0000313" key="2">
    <source>
        <dbReference type="EMBL" id="SDN40922.1"/>
    </source>
</evidence>
<feature type="domain" description="N-acetyltransferase" evidence="1">
    <location>
        <begin position="10"/>
        <end position="171"/>
    </location>
</feature>
<keyword evidence="3" id="KW-1185">Reference proteome</keyword>
<sequence length="172" mass="19279">MGNQLVKPTIALEEAFNDYINEWKEYGEKLVPTVLRRPGDNFEVFIEKLLLAERGIGIPEGWVANSTYLLVNDNQRILGACHIRHELTETLLNIGGHVGYGVRPTERGKGYASEILRLALLKVKNMGVEQALITCNENNIASKKVILNNGGVEGQSFVEEDGNVVKRYWIEL</sequence>
<dbReference type="GO" id="GO:0016747">
    <property type="term" value="F:acyltransferase activity, transferring groups other than amino-acyl groups"/>
    <property type="evidence" value="ECO:0007669"/>
    <property type="project" value="InterPro"/>
</dbReference>
<dbReference type="PANTHER" id="PTHR39173:SF1">
    <property type="entry name" value="ACETYLTRANSFERASE"/>
    <property type="match status" value="1"/>
</dbReference>
<dbReference type="InterPro" id="IPR016181">
    <property type="entry name" value="Acyl_CoA_acyltransferase"/>
</dbReference>
<accession>A0A1H0B5S5</accession>
<dbReference type="EMBL" id="FNIG01000004">
    <property type="protein sequence ID" value="SDN40922.1"/>
    <property type="molecule type" value="Genomic_DNA"/>
</dbReference>